<dbReference type="EMBL" id="RBSH01000162">
    <property type="protein sequence ID" value="RMS01053.1"/>
    <property type="molecule type" value="Genomic_DNA"/>
</dbReference>
<proteinExistence type="predicted"/>
<organism evidence="1 2">
    <name type="scientific">Pseudomonas coronafaciens pv. garcae</name>
    <dbReference type="NCBI Taxonomy" id="251653"/>
    <lineage>
        <taxon>Bacteria</taxon>
        <taxon>Pseudomonadati</taxon>
        <taxon>Pseudomonadota</taxon>
        <taxon>Gammaproteobacteria</taxon>
        <taxon>Pseudomonadales</taxon>
        <taxon>Pseudomonadaceae</taxon>
        <taxon>Pseudomonas</taxon>
        <taxon>Pseudomonas coronafaciens</taxon>
    </lineage>
</organism>
<accession>A0AB37QQ04</accession>
<name>A0AB37QQ04_9PSED</name>
<gene>
    <name evidence="1" type="ORF">ALP74_200164</name>
</gene>
<sequence>MTNEQRIARGIDRAMDSRYSDLTDWERSFLGGLRDTYRKHKTLSMKQKTAAFNVLGRIEKTEKIVR</sequence>
<reference evidence="1 2" key="1">
    <citation type="submission" date="2018-08" db="EMBL/GenBank/DDBJ databases">
        <title>Recombination of ecologically and evolutionarily significant loci maintains genetic cohesion in the Pseudomonas syringae species complex.</title>
        <authorList>
            <person name="Dillon M."/>
            <person name="Thakur S."/>
            <person name="Almeida R.N.D."/>
            <person name="Weir B.S."/>
            <person name="Guttman D.S."/>
        </authorList>
    </citation>
    <scope>NUCLEOTIDE SEQUENCE [LARGE SCALE GENOMIC DNA]</scope>
    <source>
        <strain evidence="1 2">ICMP 5019</strain>
    </source>
</reference>
<comment type="caution">
    <text evidence="1">The sequence shown here is derived from an EMBL/GenBank/DDBJ whole genome shotgun (WGS) entry which is preliminary data.</text>
</comment>
<dbReference type="RefSeq" id="WP_183143569.1">
    <property type="nucleotide sequence ID" value="NZ_RBSH01000162.1"/>
</dbReference>
<evidence type="ECO:0000313" key="1">
    <source>
        <dbReference type="EMBL" id="RMS01053.1"/>
    </source>
</evidence>
<dbReference type="AlphaFoldDB" id="A0AB37QQ04"/>
<dbReference type="Proteomes" id="UP000272613">
    <property type="component" value="Unassembled WGS sequence"/>
</dbReference>
<evidence type="ECO:0000313" key="2">
    <source>
        <dbReference type="Proteomes" id="UP000272613"/>
    </source>
</evidence>
<protein>
    <submittedName>
        <fullName evidence="1">Uncharacterized protein</fullName>
    </submittedName>
</protein>